<dbReference type="PANTHER" id="PTHR15665:SF1">
    <property type="entry name" value="PROTEIN ASTEROID HOMOLOG 1"/>
    <property type="match status" value="1"/>
</dbReference>
<evidence type="ECO:0000256" key="1">
    <source>
        <dbReference type="ARBA" id="ARBA00007398"/>
    </source>
</evidence>
<dbReference type="InterPro" id="IPR039436">
    <property type="entry name" value="Asteroid_dom"/>
</dbReference>
<evidence type="ECO:0000313" key="5">
    <source>
        <dbReference type="Proteomes" id="UP001365128"/>
    </source>
</evidence>
<organism evidence="4 5">
    <name type="scientific">Phyllosticta citricarpa</name>
    <dbReference type="NCBI Taxonomy" id="55181"/>
    <lineage>
        <taxon>Eukaryota</taxon>
        <taxon>Fungi</taxon>
        <taxon>Dikarya</taxon>
        <taxon>Ascomycota</taxon>
        <taxon>Pezizomycotina</taxon>
        <taxon>Dothideomycetes</taxon>
        <taxon>Dothideomycetes incertae sedis</taxon>
        <taxon>Botryosphaeriales</taxon>
        <taxon>Phyllostictaceae</taxon>
        <taxon>Phyllosticta</taxon>
    </lineage>
</organism>
<proteinExistence type="inferred from homology"/>
<dbReference type="InterPro" id="IPR029060">
    <property type="entry name" value="PIN-like_dom_sf"/>
</dbReference>
<reference evidence="4 5" key="1">
    <citation type="submission" date="2024-04" db="EMBL/GenBank/DDBJ databases">
        <title>Phyllosticta paracitricarpa is synonymous to the EU quarantine fungus P. citricarpa based on phylogenomic analyses.</title>
        <authorList>
            <consortium name="Lawrence Berkeley National Laboratory"/>
            <person name="Van Ingen-Buijs V.A."/>
            <person name="Van Westerhoven A.C."/>
            <person name="Haridas S."/>
            <person name="Skiadas P."/>
            <person name="Martin F."/>
            <person name="Groenewald J.Z."/>
            <person name="Crous P.W."/>
            <person name="Seidl M.F."/>
        </authorList>
    </citation>
    <scope>NUCLEOTIDE SEQUENCE [LARGE SCALE GENOMIC DNA]</scope>
    <source>
        <strain evidence="4 5">CBS 122670</strain>
    </source>
</reference>
<dbReference type="Proteomes" id="UP001365128">
    <property type="component" value="Unassembled WGS sequence"/>
</dbReference>
<dbReference type="PANTHER" id="PTHR15665">
    <property type="entry name" value="ASTEROID PROTEIN"/>
    <property type="match status" value="1"/>
</dbReference>
<dbReference type="InterPro" id="IPR026832">
    <property type="entry name" value="Asteroid"/>
</dbReference>
<dbReference type="Pfam" id="PF12813">
    <property type="entry name" value="XPG_I_2"/>
    <property type="match status" value="1"/>
</dbReference>
<evidence type="ECO:0000256" key="2">
    <source>
        <dbReference type="SAM" id="MobiDB-lite"/>
    </source>
</evidence>
<feature type="domain" description="Asteroid" evidence="3">
    <location>
        <begin position="163"/>
        <end position="428"/>
    </location>
</feature>
<feature type="region of interest" description="Disordered" evidence="2">
    <location>
        <begin position="620"/>
        <end position="688"/>
    </location>
</feature>
<dbReference type="EMBL" id="JBBPDW010000054">
    <property type="protein sequence ID" value="KAK7531812.1"/>
    <property type="molecule type" value="Genomic_DNA"/>
</dbReference>
<gene>
    <name evidence="4" type="ORF">IWX46DRAFT_653177</name>
</gene>
<keyword evidence="5" id="KW-1185">Reference proteome</keyword>
<sequence length="688" mass="73775">MGIPRLLLTLQDHGSGVELGTCSAAGASGEAVINLPRDRKRQVVIDGPGLAYYAYERAFAARSHGRNALEAMPSYAEVGAVAVDFLTVLEKHGLALAAIFFDGLLPEAKRETRISRLQSYTNQLARFRASNPDGLPVSRVVARPVDFGQYRSTPERLRGLPASPFLVPAVIDHLNESRFSKHVSVVPAEADVFCADLVRSLSKSTDCWLVSNDSDLLIHDLGATGSVLRFPDISVSTLPARSSLKGFAYCPSEIAKTLGLRSLQPFGFALQQDPHRSLQQCLRFAKELDGSDRAYGAFLKEFEPLPASYKAEQGALEQLAPLEKSPSQDAGAGLTGHLLKLDPRISELIHQVGYPLTAASLSADPGPKTCHIYLPFLIEDSARASAWRISAPLRQLCYALLARFLPPSSQIVEFTRRGARVVGDAVDLANGTPDELIQGDGAWRSSVLTLKESIGDEGAFAACPALFWKLFAVDYLCNELAAAGEHQQLPTRAEVLRLLRGPGRSESSGGVGSEAVVVSWDATHRASQYQGVLYSLRMIRQVFEVSLAATAAHGQSAKQALSAATRDVVAEIAARMVTMPSVSSLFDPLQTESQSGAATASTVSEDDVVRAISQLSNLAVADDDEDQGHGSQGGKRKTKKKKGTRKRQRGGEGAASTASQKRVLPANQQVSGSRFGFLDVLGDEDGSD</sequence>
<protein>
    <submittedName>
        <fullName evidence="4">XPG domain containing-domain-containing protein</fullName>
    </submittedName>
</protein>
<comment type="caution">
    <text evidence="4">The sequence shown here is derived from an EMBL/GenBank/DDBJ whole genome shotgun (WGS) entry which is preliminary data.</text>
</comment>
<dbReference type="Gene3D" id="3.40.50.1010">
    <property type="entry name" value="5'-nuclease"/>
    <property type="match status" value="1"/>
</dbReference>
<evidence type="ECO:0000259" key="3">
    <source>
        <dbReference type="Pfam" id="PF12813"/>
    </source>
</evidence>
<evidence type="ECO:0000313" key="4">
    <source>
        <dbReference type="EMBL" id="KAK7531812.1"/>
    </source>
</evidence>
<feature type="compositionally biased region" description="Basic residues" evidence="2">
    <location>
        <begin position="634"/>
        <end position="648"/>
    </location>
</feature>
<comment type="similarity">
    <text evidence="1">Belongs to the asteroid family.</text>
</comment>
<accession>A0ABR1LDT2</accession>
<feature type="compositionally biased region" description="Polar residues" evidence="2">
    <location>
        <begin position="656"/>
        <end position="672"/>
    </location>
</feature>
<dbReference type="SUPFAM" id="SSF88723">
    <property type="entry name" value="PIN domain-like"/>
    <property type="match status" value="1"/>
</dbReference>
<name>A0ABR1LDT2_9PEZI</name>